<feature type="transmembrane region" description="Helical" evidence="6">
    <location>
        <begin position="378"/>
        <end position="396"/>
    </location>
</feature>
<feature type="transmembrane region" description="Helical" evidence="6">
    <location>
        <begin position="87"/>
        <end position="111"/>
    </location>
</feature>
<feature type="transmembrane region" description="Helical" evidence="6">
    <location>
        <begin position="337"/>
        <end position="358"/>
    </location>
</feature>
<keyword evidence="4 6" id="KW-1133">Transmembrane helix</keyword>
<feature type="transmembrane region" description="Helical" evidence="6">
    <location>
        <begin position="441"/>
        <end position="461"/>
    </location>
</feature>
<feature type="transmembrane region" description="Helical" evidence="6">
    <location>
        <begin position="170"/>
        <end position="190"/>
    </location>
</feature>
<dbReference type="NCBIfam" id="NF037982">
    <property type="entry name" value="Nramp_1"/>
    <property type="match status" value="1"/>
</dbReference>
<accession>A0ABC8UYX6</accession>
<sequence length="514" mass="56576">MLPQEQEQPLLLNPTIDSDKGETAYESTEKVQIIGVDEAEEHDSGDYTKIPPFSWKKLWLFTGPGFLMSIAFLDPGNLEGDLQAGAIAGYSLLWLLFWATVMGLLVQLLSARLGVATGRHLAELCRDEYPRWAMLLLWVMAELALIGADIQEVIGSAIALKILSNGVLPLWSGVVITALDCFVFLFLENYGVRKLEALFAILIATMALSFAWMFGETKPSGVELLLGILIPKLNSKTIQQAVGVVGCIIMPHNVFLHSALVQSREIDHHKVGRVREALNYYSIESGVALAVSFIINLFVTTVFAKEFYGTEQANNIGLANAGQYLQEKYGGGLFPILYIWAIGLLAAGQSSTITGTYAGQFIMGGFLNLRLKKWMRALITRSCAIIPTLIVALVFDSSDDTLDVLNEWLNILQSVQIPFALIPLLCLVSKEEVMGVFKIGPVLKVVSWLVAALVIVINGYLLLEFFSSEGSGLLFTCVVSAFTAAYIVFIGYLIFRGITFSHWVVQAKRFAQRN</sequence>
<organism evidence="7 8">
    <name type="scientific">Ilex paraguariensis</name>
    <name type="common">yerba mate</name>
    <dbReference type="NCBI Taxonomy" id="185542"/>
    <lineage>
        <taxon>Eukaryota</taxon>
        <taxon>Viridiplantae</taxon>
        <taxon>Streptophyta</taxon>
        <taxon>Embryophyta</taxon>
        <taxon>Tracheophyta</taxon>
        <taxon>Spermatophyta</taxon>
        <taxon>Magnoliopsida</taxon>
        <taxon>eudicotyledons</taxon>
        <taxon>Gunneridae</taxon>
        <taxon>Pentapetalae</taxon>
        <taxon>asterids</taxon>
        <taxon>campanulids</taxon>
        <taxon>Aquifoliales</taxon>
        <taxon>Aquifoliaceae</taxon>
        <taxon>Ilex</taxon>
    </lineage>
</organism>
<protein>
    <recommendedName>
        <fullName evidence="9">Metal transporter Nramp3</fullName>
    </recommendedName>
</protein>
<evidence type="ECO:0000313" key="7">
    <source>
        <dbReference type="EMBL" id="CAK9186296.1"/>
    </source>
</evidence>
<evidence type="ECO:0000256" key="6">
    <source>
        <dbReference type="SAM" id="Phobius"/>
    </source>
</evidence>
<dbReference type="Pfam" id="PF01566">
    <property type="entry name" value="Nramp"/>
    <property type="match status" value="1"/>
</dbReference>
<comment type="similarity">
    <text evidence="2">Belongs to the NRAMP (TC 2.A.55) family.</text>
</comment>
<feature type="transmembrane region" description="Helical" evidence="6">
    <location>
        <begin position="473"/>
        <end position="495"/>
    </location>
</feature>
<evidence type="ECO:0008006" key="9">
    <source>
        <dbReference type="Google" id="ProtNLM"/>
    </source>
</evidence>
<feature type="transmembrane region" description="Helical" evidence="6">
    <location>
        <begin position="238"/>
        <end position="256"/>
    </location>
</feature>
<keyword evidence="5 6" id="KW-0472">Membrane</keyword>
<feature type="transmembrane region" description="Helical" evidence="6">
    <location>
        <begin position="277"/>
        <end position="299"/>
    </location>
</feature>
<dbReference type="PANTHER" id="PTHR11706:SF109">
    <property type="entry name" value="METAL TRANSPORTER NRAMP3"/>
    <property type="match status" value="1"/>
</dbReference>
<evidence type="ECO:0000256" key="3">
    <source>
        <dbReference type="ARBA" id="ARBA00022692"/>
    </source>
</evidence>
<proteinExistence type="inferred from homology"/>
<feature type="transmembrane region" description="Helical" evidence="6">
    <location>
        <begin position="197"/>
        <end position="215"/>
    </location>
</feature>
<evidence type="ECO:0000256" key="5">
    <source>
        <dbReference type="ARBA" id="ARBA00023136"/>
    </source>
</evidence>
<dbReference type="InterPro" id="IPR001046">
    <property type="entry name" value="NRAMP_fam"/>
</dbReference>
<evidence type="ECO:0000256" key="1">
    <source>
        <dbReference type="ARBA" id="ARBA00004141"/>
    </source>
</evidence>
<dbReference type="AlphaFoldDB" id="A0ABC8UYX6"/>
<dbReference type="Proteomes" id="UP001642360">
    <property type="component" value="Unassembled WGS sequence"/>
</dbReference>
<comment type="caution">
    <text evidence="7">The sequence shown here is derived from an EMBL/GenBank/DDBJ whole genome shotgun (WGS) entry which is preliminary data.</text>
</comment>
<reference evidence="7 8" key="1">
    <citation type="submission" date="2024-02" db="EMBL/GenBank/DDBJ databases">
        <authorList>
            <person name="Vignale AGUSTIN F."/>
            <person name="Sosa J E."/>
            <person name="Modenutti C."/>
        </authorList>
    </citation>
    <scope>NUCLEOTIDE SEQUENCE [LARGE SCALE GENOMIC DNA]</scope>
</reference>
<dbReference type="PRINTS" id="PR00447">
    <property type="entry name" value="NATRESASSCMP"/>
</dbReference>
<comment type="subcellular location">
    <subcellularLocation>
        <location evidence="1">Membrane</location>
        <topology evidence="1">Multi-pass membrane protein</topology>
    </subcellularLocation>
</comment>
<dbReference type="GO" id="GO:0016020">
    <property type="term" value="C:membrane"/>
    <property type="evidence" value="ECO:0007669"/>
    <property type="project" value="UniProtKB-SubCell"/>
</dbReference>
<evidence type="ECO:0000256" key="2">
    <source>
        <dbReference type="ARBA" id="ARBA00009965"/>
    </source>
</evidence>
<evidence type="ECO:0000313" key="8">
    <source>
        <dbReference type="Proteomes" id="UP001642360"/>
    </source>
</evidence>
<keyword evidence="3 6" id="KW-0812">Transmembrane</keyword>
<dbReference type="NCBIfam" id="TIGR01197">
    <property type="entry name" value="nramp"/>
    <property type="match status" value="1"/>
</dbReference>
<feature type="transmembrane region" description="Helical" evidence="6">
    <location>
        <begin position="132"/>
        <end position="150"/>
    </location>
</feature>
<name>A0ABC8UYX6_9AQUA</name>
<feature type="transmembrane region" description="Helical" evidence="6">
    <location>
        <begin position="408"/>
        <end position="429"/>
    </location>
</feature>
<dbReference type="HAMAP" id="MF_00221">
    <property type="entry name" value="NRAMP"/>
    <property type="match status" value="1"/>
</dbReference>
<dbReference type="PANTHER" id="PTHR11706">
    <property type="entry name" value="SOLUTE CARRIER PROTEIN FAMILY 11 MEMBER"/>
    <property type="match status" value="1"/>
</dbReference>
<keyword evidence="8" id="KW-1185">Reference proteome</keyword>
<dbReference type="EMBL" id="CAUOFW020009514">
    <property type="protein sequence ID" value="CAK9186296.1"/>
    <property type="molecule type" value="Genomic_DNA"/>
</dbReference>
<evidence type="ECO:0000256" key="4">
    <source>
        <dbReference type="ARBA" id="ARBA00022989"/>
    </source>
</evidence>
<gene>
    <name evidence="7" type="ORF">ILEXP_LOCUS56774</name>
</gene>